<name>A0A6N7Q697_9BACT</name>
<dbReference type="RefSeq" id="WP_153823196.1">
    <property type="nucleotide sequence ID" value="NZ_WJIE01000011.1"/>
</dbReference>
<feature type="domain" description="PEGA" evidence="3">
    <location>
        <begin position="138"/>
        <end position="197"/>
    </location>
</feature>
<dbReference type="InterPro" id="IPR013229">
    <property type="entry name" value="PEGA"/>
</dbReference>
<reference evidence="4 5" key="1">
    <citation type="submission" date="2019-10" db="EMBL/GenBank/DDBJ databases">
        <title>A soil myxobacterium in the family Polyangiaceae.</title>
        <authorList>
            <person name="Li Y."/>
            <person name="Wang J."/>
        </authorList>
    </citation>
    <scope>NUCLEOTIDE SEQUENCE [LARGE SCALE GENOMIC DNA]</scope>
    <source>
        <strain evidence="4 5">DSM 14734</strain>
    </source>
</reference>
<dbReference type="Proteomes" id="UP000440224">
    <property type="component" value="Unassembled WGS sequence"/>
</dbReference>
<evidence type="ECO:0000256" key="2">
    <source>
        <dbReference type="SAM" id="SignalP"/>
    </source>
</evidence>
<keyword evidence="5" id="KW-1185">Reference proteome</keyword>
<evidence type="ECO:0000256" key="1">
    <source>
        <dbReference type="SAM" id="MobiDB-lite"/>
    </source>
</evidence>
<keyword evidence="2" id="KW-0732">Signal</keyword>
<evidence type="ECO:0000313" key="5">
    <source>
        <dbReference type="Proteomes" id="UP000440224"/>
    </source>
</evidence>
<feature type="signal peptide" evidence="2">
    <location>
        <begin position="1"/>
        <end position="20"/>
    </location>
</feature>
<dbReference type="EMBL" id="WJIE01000011">
    <property type="protein sequence ID" value="MRG96391.1"/>
    <property type="molecule type" value="Genomic_DNA"/>
</dbReference>
<dbReference type="AlphaFoldDB" id="A0A6N7Q697"/>
<evidence type="ECO:0000259" key="3">
    <source>
        <dbReference type="Pfam" id="PF08308"/>
    </source>
</evidence>
<accession>A0A6N7Q697</accession>
<comment type="caution">
    <text evidence="4">The sequence shown here is derived from an EMBL/GenBank/DDBJ whole genome shotgun (WGS) entry which is preliminary data.</text>
</comment>
<proteinExistence type="predicted"/>
<feature type="chain" id="PRO_5026685920" evidence="2">
    <location>
        <begin position="21"/>
        <end position="409"/>
    </location>
</feature>
<gene>
    <name evidence="4" type="ORF">GF068_31375</name>
</gene>
<dbReference type="OrthoDB" id="5505181at2"/>
<evidence type="ECO:0000313" key="4">
    <source>
        <dbReference type="EMBL" id="MRG96391.1"/>
    </source>
</evidence>
<feature type="region of interest" description="Disordered" evidence="1">
    <location>
        <begin position="203"/>
        <end position="240"/>
    </location>
</feature>
<organism evidence="4 5">
    <name type="scientific">Polyangium spumosum</name>
    <dbReference type="NCBI Taxonomy" id="889282"/>
    <lineage>
        <taxon>Bacteria</taxon>
        <taxon>Pseudomonadati</taxon>
        <taxon>Myxococcota</taxon>
        <taxon>Polyangia</taxon>
        <taxon>Polyangiales</taxon>
        <taxon>Polyangiaceae</taxon>
        <taxon>Polyangium</taxon>
    </lineage>
</organism>
<protein>
    <submittedName>
        <fullName evidence="4">PEGA domain-containing protein</fullName>
    </submittedName>
</protein>
<dbReference type="Pfam" id="PF08308">
    <property type="entry name" value="PEGA"/>
    <property type="match status" value="1"/>
</dbReference>
<sequence length="409" mass="43515">MRSLGVALVVLLGLTTTALADEPREASPVPPDALEDAAKKARFTSYVIDGDRARAAGRATAAARAYSAALDVRHDPLIAGRLGVILVQLGKPVDAADLLLDAIQRATNATKEERQGFLKAYDAARAEMTWVDVTISHAGTKLTLDGEPRNREGFSALSMFVAPGEHELRARLDGYEDAVETFTARKGQEMRVTLTLRALPEPLPPPLKLRRERPRKPDLSSLDEPPEEEPPREPIIGGVIGEQKRSGVRGSVSGGPIVVFGVASWSPAVGAMIAGSLRPNDYVSLGLEARAAWLTSGVEGRPINAMTAGGLASVCGHWRWLFGCALGHLGVINIEGSEGSYMRESYANLLPGLGARFGARLELTRSFSMQAGVDIVGLTRGLKIVAGQTVLVEQPPVLAGAHLVGGWEF</sequence>